<name>A0A2I8VLQ7_9EURY</name>
<keyword evidence="4" id="KW-1185">Reference proteome</keyword>
<accession>A0A2I8VLQ7</accession>
<dbReference type="AlphaFoldDB" id="A0A2I8VLQ7"/>
<dbReference type="InterPro" id="IPR052701">
    <property type="entry name" value="GAG_Ulvan_Degrading_Sulfatases"/>
</dbReference>
<dbReference type="PANTHER" id="PTHR43751:SF3">
    <property type="entry name" value="SULFATASE N-TERMINAL DOMAIN-CONTAINING PROTEIN"/>
    <property type="match status" value="1"/>
</dbReference>
<dbReference type="SUPFAM" id="SSF53649">
    <property type="entry name" value="Alkaline phosphatase-like"/>
    <property type="match status" value="1"/>
</dbReference>
<dbReference type="InterPro" id="IPR000917">
    <property type="entry name" value="Sulfatase_N"/>
</dbReference>
<evidence type="ECO:0000313" key="4">
    <source>
        <dbReference type="Proteomes" id="UP000236584"/>
    </source>
</evidence>
<dbReference type="Proteomes" id="UP000236584">
    <property type="component" value="Chromosome"/>
</dbReference>
<dbReference type="Gene3D" id="3.40.720.10">
    <property type="entry name" value="Alkaline Phosphatase, subunit A"/>
    <property type="match status" value="1"/>
</dbReference>
<evidence type="ECO:0000259" key="2">
    <source>
        <dbReference type="Pfam" id="PF00884"/>
    </source>
</evidence>
<dbReference type="OrthoDB" id="3164at2157"/>
<sequence length="504" mass="55950">MNSAPHVVLLTIDCWRYDRCGFNGYSRPTTPALDELAGESFVFDRAFATGSVTAGSFPGILAGHHSYDGSVNSRHPRSEVQGIPPGSETLASHFRTNGYRTVATVTNAHLLPSLNFDAGFDEFDNVEVGDRDDEGGDESSVGDDREREGETDSGSRGPTMGDVFQELRRRLRWEQGSASLLRNPYALPFVAYRFNQLQNWPSPPAASVIDAFTQQLDDAFESGTPVFGWTHLMDLHAPIHPAQVNEGGLVSTARFEAFRCDVERLCNVYSPGYNAMYDSVVRYIDGQIAALVAHLKERGVWENTVLVVTGDHGEALGDRGFYGHPAHYMYDELLHVPLLVRAPMGIGRRLDGPFSLGWLHELVSDVAGVPRGQFPAESGRTSHVTDEGDEDAVVVSDALDDLGHSIVTRNGAWKYWRVCDARKEWVYIDLDEENPTTWDWTEEGTAFRVDSDRTERHPLPGGVAPEALSRLADDLETTNADRPKLRVEYDSDVEDRLKQLGYQM</sequence>
<dbReference type="InterPro" id="IPR017850">
    <property type="entry name" value="Alkaline_phosphatase_core_sf"/>
</dbReference>
<evidence type="ECO:0000313" key="3">
    <source>
        <dbReference type="EMBL" id="AUV82848.1"/>
    </source>
</evidence>
<dbReference type="CDD" id="cd16148">
    <property type="entry name" value="sulfatase_like"/>
    <property type="match status" value="1"/>
</dbReference>
<feature type="compositionally biased region" description="Acidic residues" evidence="1">
    <location>
        <begin position="125"/>
        <end position="141"/>
    </location>
</feature>
<protein>
    <submittedName>
        <fullName evidence="3">Sulfatase</fullName>
    </submittedName>
</protein>
<dbReference type="RefSeq" id="WP_103426537.1">
    <property type="nucleotide sequence ID" value="NZ_CP026309.1"/>
</dbReference>
<evidence type="ECO:0000256" key="1">
    <source>
        <dbReference type="SAM" id="MobiDB-lite"/>
    </source>
</evidence>
<feature type="region of interest" description="Disordered" evidence="1">
    <location>
        <begin position="125"/>
        <end position="161"/>
    </location>
</feature>
<dbReference type="EMBL" id="CP026309">
    <property type="protein sequence ID" value="AUV82848.1"/>
    <property type="molecule type" value="Genomic_DNA"/>
</dbReference>
<organism evidence="3 4">
    <name type="scientific">Salinigranum rubrum</name>
    <dbReference type="NCBI Taxonomy" id="755307"/>
    <lineage>
        <taxon>Archaea</taxon>
        <taxon>Methanobacteriati</taxon>
        <taxon>Methanobacteriota</taxon>
        <taxon>Stenosarchaea group</taxon>
        <taxon>Halobacteria</taxon>
        <taxon>Halobacteriales</taxon>
        <taxon>Haloferacaceae</taxon>
        <taxon>Salinigranum</taxon>
    </lineage>
</organism>
<dbReference type="GeneID" id="35593502"/>
<proteinExistence type="predicted"/>
<gene>
    <name evidence="3" type="ORF">C2R22_15380</name>
</gene>
<dbReference type="PANTHER" id="PTHR43751">
    <property type="entry name" value="SULFATASE"/>
    <property type="match status" value="1"/>
</dbReference>
<dbReference type="KEGG" id="srub:C2R22_15380"/>
<dbReference type="Pfam" id="PF00884">
    <property type="entry name" value="Sulfatase"/>
    <property type="match status" value="1"/>
</dbReference>
<reference evidence="3 4" key="1">
    <citation type="submission" date="2018-01" db="EMBL/GenBank/DDBJ databases">
        <title>Complete genome sequence of Salinigranum rubrum GX10T, an extremely halophilic archaeon isolated from a marine solar saltern.</title>
        <authorList>
            <person name="Han S."/>
        </authorList>
    </citation>
    <scope>NUCLEOTIDE SEQUENCE [LARGE SCALE GENOMIC DNA]</scope>
    <source>
        <strain evidence="3 4">GX10</strain>
    </source>
</reference>
<feature type="domain" description="Sulfatase N-terminal" evidence="2">
    <location>
        <begin position="5"/>
        <end position="348"/>
    </location>
</feature>